<keyword evidence="1" id="KW-0812">Transmembrane</keyword>
<evidence type="ECO:0000256" key="1">
    <source>
        <dbReference type="SAM" id="Phobius"/>
    </source>
</evidence>
<reference evidence="2" key="1">
    <citation type="submission" date="2014-05" db="EMBL/GenBank/DDBJ databases">
        <authorList>
            <person name="Chronopoulou M."/>
        </authorList>
    </citation>
    <scope>NUCLEOTIDE SEQUENCE</scope>
    <source>
        <tissue evidence="2">Whole organism</tissue>
    </source>
</reference>
<dbReference type="EMBL" id="HACA01032519">
    <property type="protein sequence ID" value="CDW49880.1"/>
    <property type="molecule type" value="Transcribed_RNA"/>
</dbReference>
<keyword evidence="1" id="KW-0472">Membrane</keyword>
<feature type="transmembrane region" description="Helical" evidence="1">
    <location>
        <begin position="21"/>
        <end position="47"/>
    </location>
</feature>
<organism evidence="2">
    <name type="scientific">Lepeophtheirus salmonis</name>
    <name type="common">Salmon louse</name>
    <name type="synonym">Caligus salmonis</name>
    <dbReference type="NCBI Taxonomy" id="72036"/>
    <lineage>
        <taxon>Eukaryota</taxon>
        <taxon>Metazoa</taxon>
        <taxon>Ecdysozoa</taxon>
        <taxon>Arthropoda</taxon>
        <taxon>Crustacea</taxon>
        <taxon>Multicrustacea</taxon>
        <taxon>Hexanauplia</taxon>
        <taxon>Copepoda</taxon>
        <taxon>Siphonostomatoida</taxon>
        <taxon>Caligidae</taxon>
        <taxon>Lepeophtheirus</taxon>
    </lineage>
</organism>
<keyword evidence="1" id="KW-1133">Transmembrane helix</keyword>
<name>A0A0K2VHR2_LEPSM</name>
<sequence length="68" mass="7464">KKLLSKFCTSLSSTLESCHNLLVFISSIISGQTLLLNGISFVVLFSVSVSDSNNKESLWLESRILIDS</sequence>
<protein>
    <submittedName>
        <fullName evidence="2">Uncharacterized protein</fullName>
    </submittedName>
</protein>
<proteinExistence type="predicted"/>
<dbReference type="AlphaFoldDB" id="A0A0K2VHR2"/>
<feature type="non-terminal residue" evidence="2">
    <location>
        <position position="1"/>
    </location>
</feature>
<accession>A0A0K2VHR2</accession>
<evidence type="ECO:0000313" key="2">
    <source>
        <dbReference type="EMBL" id="CDW49880.1"/>
    </source>
</evidence>